<dbReference type="Pfam" id="PF23271">
    <property type="entry name" value="HEAT_GCN1"/>
    <property type="match status" value="2"/>
</dbReference>
<keyword evidence="5" id="KW-0808">Transferase</keyword>
<dbReference type="Pfam" id="PF25801">
    <property type="entry name" value="HEAT_GCN1_C_2"/>
    <property type="match status" value="1"/>
</dbReference>
<keyword evidence="2" id="KW-0677">Repeat</keyword>
<dbReference type="InterPro" id="IPR011989">
    <property type="entry name" value="ARM-like"/>
</dbReference>
<dbReference type="Pfam" id="PF12074">
    <property type="entry name" value="Gcn1_N"/>
    <property type="match status" value="1"/>
</dbReference>
<dbReference type="PANTHER" id="PTHR23346">
    <property type="entry name" value="TRANSLATIONAL ACTIVATOR GCN1-RELATED"/>
    <property type="match status" value="1"/>
</dbReference>
<name>A0A0J9X7M8_GEOCN</name>
<keyword evidence="5" id="KW-0418">Kinase</keyword>
<dbReference type="GO" id="GO:0006417">
    <property type="term" value="P:regulation of translation"/>
    <property type="evidence" value="ECO:0007669"/>
    <property type="project" value="TreeGrafter"/>
</dbReference>
<dbReference type="InterPro" id="IPR021133">
    <property type="entry name" value="HEAT_type_2"/>
</dbReference>
<sequence>MAEQSSDSWTQLKSQAFNELQSSSPLTRIPFIKKFSSAALKEELSTDDLKSVITLLFSTHSHYEDSLSRLTVQNAFVSLLTQVKDPVAFLRFAQLTNEIASSSKTIATTDLITILEWINAVITSQAATFDAASDAVKSLIFSQGKLLFKIFTAPGVEKRGRKVQSSLRDTRTSIVRSLAHNQPKSIPFAEFYLKSLLETPASTTDYVPRFITISTLAGAAIDLTATNPGIQQVVESEKANIYKVYIQAILGSKISFPATVVNAFTPFFSDYMTQEDFETTVAPAVSKALLRSPEVVLETIIPTLFKSISPLIDISPVLASSLINPLLSCFSSSNPKTRQYSLNTVKIILQTLRAESTQLDKVTLAIVTPLKTNKVTNADHRILYGEALSALIASDITSKSVYTGITNVVSKEINESALESLTAAYFKHLVFDLQAGTTIEKPIVDVIVKGISDKKLNLRKIWICTLVDSLLELKEASPNVLALLSQITPKLIDAWKDVNSNPASAVQNKAVAIGLAIVVLASKLKGQEAGAPFEEASVVSLSLKNPKGSFLTSYRTFIKLTEEVDLKWAVRALRASASTLVKLDNDAISTEWALAWIFYLNSSPSPVVAKLARDYFPELYLDHQDFIGALFINTLELLVTNKSTSAEETITHVPTVRLSSVINALFSNVSEDDSLNVDSEILEANVSKLLILSHHKLIAIKGGWTSLCLRLSVDPGKLVAANGVKMYENILSSLESLNTNEDQLLLNACYSAASTLSFVDNKLITPLISKTILEGLKITDVSLSEEDYKIWATPEGQLSTEVFSNTNAKKYVENKNTKDYAEKKWEESVRKEIASKKGVSGKPKKLSKEEQAKHDKQLAEEAAVRDSLKSFYAKAIHSFGLLDALSDLAMSFPDGLDYYFPDSVTALIKLFTSPVHKLFKGEPAATFLKLSNNISDRLIPLREFVGIAILRTLGVSLDPSLTEEPLKDLVTRILYRIRFLSDQRPLDYISLIYIVPLALRVIEGRGGVGTTVEDEIEEQVMLSLEILTEHAEEFKSEITPRGRLINALIVLMQQNPTKSKSARDCLNRIVQSISFNLNDEELDILIKATISKDPLVRTTLLELIDDELELSELGYSSELWIEKFDQEQVNVELANSIWEENELSINDETPAKLIPFLEAEHAPLRRSAAAALAAAVQALPGSFGKVYSALVDLFLEKSKPPVPIKDKFGMVVKASFDQPDPSEARNGVAYAFQELAPQFDLETVSKFFSFLIDGLALGDKNAGVRIEIQRAGMAVIQHHGVKTVETLIPIFEEYLSKPSTKSQVQDNIRESVVILYGALARHLQADDPRLLKIVDRLIATLDTPNEDVQFAVSECLPPLVKLFEPELQRYIEFLLNKLLTGSKYAEQRGAAYGLAGLVKGAGISALADYDIIRTLTDAVEDRRDPKKRQGAQFAFETLSQSLGSFFEPYALEIIPLILASLGDTTPEVRDATTYAARQIMKHATGYGIKQLIPLALENLNQTAWRGKKGAVELLGTMAYLDPKQLSASLSIIIPELVSVLNDTHREVRNAANASLKKFGEVIRNPEIQTLVPDLIKAIGDPTQYTEKALDGLLKTQFVHYIDGPSLALVTHVLYRGLRDRSAGVKRKACQIVGNMSILTDSRDLIPYLDTLVAELEVSMVDPVPATRTTASRAIGTLVEKLGEDQLPDLIPRLLSNLKSEEKVGDRLGSAQGLAEIIYGLGTRKLDELLPIILKNCTSPKPFVREGFMPMMIFLPACFGASFSPYLTSIIPPVLSGLADENQSIRENSLKAGRLIVKNYATKAVDLLLPELERGLSDFNYRIRIASVELTGDLLYQLTGVSGKAELSEEDKIIYGDVNKTLVDVLGVERRDRIFASIFMCRTDTAGQVRTAAIEVWKSLVSNTPRMVKDILPTLTQTIIRRLASIDEEQRTIAAQALGELVRRVGSTSLSRLLPTLEEGMATSDPDARQGICIAVTELINSTKEDDLEEHQKLIVNVIRTGLGDPDNEVRKAAAKAFDSLQDALGNSVVDQILPDLISMLQSEDTAENALAALRQIMSAKSGVIFPVLIPTLLEPPMTISNARSLGALAAVAGSALVKRISAVINALVDAIVADEDEAVVQESSKALDTVLLSINSEGGVHPLMQHLLSLARSAESKVRAVTFNHAATFFKETTLDYSVYTHDWISLGISSLDEVDNEVVKGAWTCLSALIKQQSKEELEELVKVTRNSLRQTSKPGDELPGFALPKGPGCILPVFLQGLMYGTSDQREQSALGIADIVERTSAANLKPFVTQITGPLIRTIGERFPSEVKAAILYTLNILLTKIPAFLKPFLPQLQRTFAKALSDTSNETLRTRAGKALSTLIQLQARVDPLITELVTGARAAEDEGVVASILKALSDIVVTTGKTLGVPSKTLLLNFIEEQLVEADANKQVTLAKLVGGLTNAVGDEEAEKLITTKVINNDNVKFGILTLNAILRDAATKVKSTGMTRAVADFIVANINNSQDEISENAILAAGKFLLSVDEEQKQDAELVIADQFARELAQAMGKTATRSVETRRLALVVVRTVARLQYELVIAENLDVLVPGIFGCVRDTIIPVKLAAEKAYLAVLKLRDEGLEGVFEPWIARGVFSTGPISQRTVQEYTKRVALRLAVAERERIADGGDTVFSDQVEDEQEIWSIGGIELNNEQEA</sequence>
<dbReference type="Proteomes" id="UP000242525">
    <property type="component" value="Unassembled WGS sequence"/>
</dbReference>
<dbReference type="GO" id="GO:0016301">
    <property type="term" value="F:kinase activity"/>
    <property type="evidence" value="ECO:0007669"/>
    <property type="project" value="UniProtKB-KW"/>
</dbReference>
<dbReference type="Pfam" id="PF24993">
    <property type="entry name" value="GNC1_N"/>
    <property type="match status" value="1"/>
</dbReference>
<dbReference type="InterPro" id="IPR022716">
    <property type="entry name" value="Gcn1_N"/>
</dbReference>
<dbReference type="InterPro" id="IPR034085">
    <property type="entry name" value="TOG"/>
</dbReference>
<proteinExistence type="inferred from homology"/>
<protein>
    <submittedName>
        <fullName evidence="5">Similar to Saccharomyces cerevisiae YGL195W GCN1 Positive regulator of the Gcn2p kinase activity</fullName>
    </submittedName>
</protein>
<dbReference type="InterPro" id="IPR016024">
    <property type="entry name" value="ARM-type_fold"/>
</dbReference>
<dbReference type="EMBL" id="CCBN010000004">
    <property type="protein sequence ID" value="CDO53134.1"/>
    <property type="molecule type" value="Genomic_DNA"/>
</dbReference>
<feature type="domain" description="TOG" evidence="4">
    <location>
        <begin position="1361"/>
        <end position="1591"/>
    </location>
</feature>
<gene>
    <name evidence="5" type="ORF">BN980_GECA04s04839g</name>
</gene>
<feature type="repeat" description="HEAT" evidence="3">
    <location>
        <begin position="1532"/>
        <end position="1570"/>
    </location>
</feature>
<comment type="similarity">
    <text evidence="1">Belongs to the GCN1 family.</text>
</comment>
<dbReference type="InterPro" id="IPR057546">
    <property type="entry name" value="HEAT_GCN1"/>
</dbReference>
<dbReference type="InterPro" id="IPR056809">
    <property type="entry name" value="HEAT_GCN1_fung"/>
</dbReference>
<comment type="caution">
    <text evidence="5">The sequence shown here is derived from an EMBL/GenBank/DDBJ whole genome shotgun (WGS) entry which is preliminary data.</text>
</comment>
<dbReference type="STRING" id="1173061.A0A0J9X7M8"/>
<dbReference type="GO" id="GO:0005829">
    <property type="term" value="C:cytosol"/>
    <property type="evidence" value="ECO:0007669"/>
    <property type="project" value="TreeGrafter"/>
</dbReference>
<evidence type="ECO:0000256" key="1">
    <source>
        <dbReference type="ARBA" id="ARBA00007366"/>
    </source>
</evidence>
<dbReference type="PANTHER" id="PTHR23346:SF7">
    <property type="entry name" value="STALLED RIBOSOME SENSOR GCN1"/>
    <property type="match status" value="1"/>
</dbReference>
<evidence type="ECO:0000313" key="5">
    <source>
        <dbReference type="EMBL" id="CDO53134.1"/>
    </source>
</evidence>
<dbReference type="SMART" id="SM01349">
    <property type="entry name" value="TOG"/>
    <property type="match status" value="2"/>
</dbReference>
<organism evidence="5 6">
    <name type="scientific">Geotrichum candidum</name>
    <name type="common">Oospora lactis</name>
    <name type="synonym">Dipodascus geotrichum</name>
    <dbReference type="NCBI Taxonomy" id="1173061"/>
    <lineage>
        <taxon>Eukaryota</taxon>
        <taxon>Fungi</taxon>
        <taxon>Dikarya</taxon>
        <taxon>Ascomycota</taxon>
        <taxon>Saccharomycotina</taxon>
        <taxon>Dipodascomycetes</taxon>
        <taxon>Dipodascales</taxon>
        <taxon>Dipodascaceae</taxon>
        <taxon>Geotrichum</taxon>
    </lineage>
</organism>
<dbReference type="OrthoDB" id="5148094at2759"/>
<feature type="repeat" description="HEAT" evidence="3">
    <location>
        <begin position="1994"/>
        <end position="2031"/>
    </location>
</feature>
<dbReference type="GO" id="GO:0019887">
    <property type="term" value="F:protein kinase regulator activity"/>
    <property type="evidence" value="ECO:0007669"/>
    <property type="project" value="TreeGrafter"/>
</dbReference>
<keyword evidence="6" id="KW-1185">Reference proteome</keyword>
<dbReference type="Gene3D" id="1.25.10.10">
    <property type="entry name" value="Leucine-rich Repeat Variant"/>
    <property type="match status" value="5"/>
</dbReference>
<dbReference type="Pfam" id="PF24984">
    <property type="entry name" value="HEAT_EF3_GNC1"/>
    <property type="match status" value="1"/>
</dbReference>
<evidence type="ECO:0000256" key="2">
    <source>
        <dbReference type="ARBA" id="ARBA00022737"/>
    </source>
</evidence>
<evidence type="ECO:0000256" key="3">
    <source>
        <dbReference type="PROSITE-ProRule" id="PRU00103"/>
    </source>
</evidence>
<accession>A0A0J9X7M8</accession>
<dbReference type="Pfam" id="PF24916">
    <property type="entry name" value="HEAT_GCN1_fung"/>
    <property type="match status" value="1"/>
</dbReference>
<dbReference type="GO" id="GO:0034198">
    <property type="term" value="P:cellular response to amino acid starvation"/>
    <property type="evidence" value="ECO:0007669"/>
    <property type="project" value="TreeGrafter"/>
</dbReference>
<dbReference type="Pfam" id="PF24987">
    <property type="entry name" value="HEAT_EF3_N"/>
    <property type="match status" value="1"/>
</dbReference>
<dbReference type="PROSITE" id="PS50077">
    <property type="entry name" value="HEAT_REPEAT"/>
    <property type="match status" value="2"/>
</dbReference>
<evidence type="ECO:0000313" key="6">
    <source>
        <dbReference type="Proteomes" id="UP000242525"/>
    </source>
</evidence>
<dbReference type="SUPFAM" id="SSF48371">
    <property type="entry name" value="ARM repeat"/>
    <property type="match status" value="4"/>
</dbReference>
<dbReference type="InterPro" id="IPR056810">
    <property type="entry name" value="GNC1-like_N"/>
</dbReference>
<feature type="domain" description="TOG" evidence="4">
    <location>
        <begin position="1798"/>
        <end position="2052"/>
    </location>
</feature>
<evidence type="ECO:0000259" key="4">
    <source>
        <dbReference type="SMART" id="SM01349"/>
    </source>
</evidence>
<reference evidence="5" key="1">
    <citation type="submission" date="2014-03" db="EMBL/GenBank/DDBJ databases">
        <authorList>
            <person name="Casaregola S."/>
        </authorList>
    </citation>
    <scope>NUCLEOTIDE SEQUENCE [LARGE SCALE GENOMIC DNA]</scope>
    <source>
        <strain evidence="5">CLIB 918</strain>
    </source>
</reference>